<dbReference type="PANTHER" id="PTHR31286">
    <property type="entry name" value="GLYCINE-RICH CELL WALL STRUCTURAL PROTEIN 1.8-LIKE"/>
    <property type="match status" value="1"/>
</dbReference>
<sequence length="450" mass="50364">MLKWTLGFKYEEDPPIVLIWVSLYDLSVKYLNPEVIFSIATAIGKPLKVDAPTLNMTRPSVARFCVEADLMKELPKLIRIGKKGRKHEQYFTYEHIPSYCSKCSKIGHKREDCKKGLALQTFPVVKANDSGKRSETGGTGKSLVIKPQKVKWKPQEGVKIMERADNVVSTSGITTTEKSLIPIDVQKEAATEMVIPAAAVSDEACKDKEETELVVETHRAVIEDSGTDHEQKQCTVNPNVLSLLIVMKALLPSNKNSALSRLKLMRLCNQIEKGMQNIPVDPIEKLLIQDDAQVDNRREEDSDDEAIAGTGRWSEGEIADALVEQSEQGELTIKVLEDNEYVLHMEIHNPSILDTFFVSAVYAKSTRQARQLLWSNLMSFKQRYGDVPRMVAGDFNVIRSLEEYSGSSLQDHTAIEEFNDSIANCELLEFPSVKSLHGEAQGRQVGLVRS</sequence>
<dbReference type="InterPro" id="IPR040256">
    <property type="entry name" value="At4g02000-like"/>
</dbReference>
<name>A0AAV1CX43_OLDCO</name>
<evidence type="ECO:0000256" key="1">
    <source>
        <dbReference type="PROSITE-ProRule" id="PRU00047"/>
    </source>
</evidence>
<dbReference type="PROSITE" id="PS50158">
    <property type="entry name" value="ZF_CCHC"/>
    <property type="match status" value="1"/>
</dbReference>
<gene>
    <name evidence="3" type="ORF">OLC1_LOCUS9542</name>
</gene>
<dbReference type="EMBL" id="OX459120">
    <property type="protein sequence ID" value="CAI9099540.1"/>
    <property type="molecule type" value="Genomic_DNA"/>
</dbReference>
<dbReference type="AlphaFoldDB" id="A0AAV1CX43"/>
<dbReference type="SUPFAM" id="SSF56219">
    <property type="entry name" value="DNase I-like"/>
    <property type="match status" value="1"/>
</dbReference>
<accession>A0AAV1CX43</accession>
<evidence type="ECO:0000259" key="2">
    <source>
        <dbReference type="PROSITE" id="PS50158"/>
    </source>
</evidence>
<keyword evidence="1" id="KW-0479">Metal-binding</keyword>
<protein>
    <submittedName>
        <fullName evidence="3">OLC1v1036380C1</fullName>
    </submittedName>
</protein>
<dbReference type="Gene3D" id="3.60.10.10">
    <property type="entry name" value="Endonuclease/exonuclease/phosphatase"/>
    <property type="match status" value="1"/>
</dbReference>
<reference evidence="3" key="1">
    <citation type="submission" date="2023-03" db="EMBL/GenBank/DDBJ databases">
        <authorList>
            <person name="Julca I."/>
        </authorList>
    </citation>
    <scope>NUCLEOTIDE SEQUENCE</scope>
</reference>
<dbReference type="GO" id="GO:0003676">
    <property type="term" value="F:nucleic acid binding"/>
    <property type="evidence" value="ECO:0007669"/>
    <property type="project" value="InterPro"/>
</dbReference>
<dbReference type="InterPro" id="IPR001878">
    <property type="entry name" value="Znf_CCHC"/>
</dbReference>
<proteinExistence type="predicted"/>
<dbReference type="PANTHER" id="PTHR31286:SF180">
    <property type="entry name" value="OS10G0362600 PROTEIN"/>
    <property type="match status" value="1"/>
</dbReference>
<evidence type="ECO:0000313" key="3">
    <source>
        <dbReference type="EMBL" id="CAI9099540.1"/>
    </source>
</evidence>
<organism evidence="3 4">
    <name type="scientific">Oldenlandia corymbosa var. corymbosa</name>
    <dbReference type="NCBI Taxonomy" id="529605"/>
    <lineage>
        <taxon>Eukaryota</taxon>
        <taxon>Viridiplantae</taxon>
        <taxon>Streptophyta</taxon>
        <taxon>Embryophyta</taxon>
        <taxon>Tracheophyta</taxon>
        <taxon>Spermatophyta</taxon>
        <taxon>Magnoliopsida</taxon>
        <taxon>eudicotyledons</taxon>
        <taxon>Gunneridae</taxon>
        <taxon>Pentapetalae</taxon>
        <taxon>asterids</taxon>
        <taxon>lamiids</taxon>
        <taxon>Gentianales</taxon>
        <taxon>Rubiaceae</taxon>
        <taxon>Rubioideae</taxon>
        <taxon>Spermacoceae</taxon>
        <taxon>Hedyotis-Oldenlandia complex</taxon>
        <taxon>Oldenlandia</taxon>
    </lineage>
</organism>
<dbReference type="GO" id="GO:0008270">
    <property type="term" value="F:zinc ion binding"/>
    <property type="evidence" value="ECO:0007669"/>
    <property type="project" value="UniProtKB-KW"/>
</dbReference>
<dbReference type="Proteomes" id="UP001161247">
    <property type="component" value="Chromosome 3"/>
</dbReference>
<feature type="domain" description="CCHC-type" evidence="2">
    <location>
        <begin position="100"/>
        <end position="115"/>
    </location>
</feature>
<keyword evidence="1" id="KW-0862">Zinc</keyword>
<keyword evidence="4" id="KW-1185">Reference proteome</keyword>
<keyword evidence="1" id="KW-0863">Zinc-finger</keyword>
<evidence type="ECO:0000313" key="4">
    <source>
        <dbReference type="Proteomes" id="UP001161247"/>
    </source>
</evidence>
<dbReference type="InterPro" id="IPR036691">
    <property type="entry name" value="Endo/exonu/phosph_ase_sf"/>
</dbReference>